<gene>
    <name evidence="2" type="ORF">CRP01_14575</name>
</gene>
<feature type="transmembrane region" description="Helical" evidence="1">
    <location>
        <begin position="99"/>
        <end position="121"/>
    </location>
</feature>
<evidence type="ECO:0000256" key="1">
    <source>
        <dbReference type="SAM" id="Phobius"/>
    </source>
</evidence>
<feature type="transmembrane region" description="Helical" evidence="1">
    <location>
        <begin position="282"/>
        <end position="299"/>
    </location>
</feature>
<dbReference type="OrthoDB" id="1488930at2"/>
<sequence>MEMIRIPSELLNRLNPKTGFLTLGSYYRQIGRYFAIPLEWLQAFFRVLWACGLLLLISFLGFWVFTQTTQARDVFLSIGTDYQLAASAPGFIYRGHLPFFWSTLLYSLLLWYSGRIVLHTIHLSRTGEPAWDRKVIFFKTWLPRLFSSVPFAVNALAFAAVDFPAAVLWNLVFSAGIFLVLSFRLTFVRLLQSLLPDRFTPGNQMVGTGRRLNEIAAAGTPLYRLPVLPFFLLGAQLLVGILFSMEVSKPVWTALGAPAIFQLALSGSLMLIVFVTFLNHRSAYLFSIIAVAVLTLFSLNNQKHEINLMGSPSTGIQREEINYNFYKWLEEKVKNRPSDQGEPSSIPVFIVAAEGGGSKALNWTSLVMAQLRSLQDDHFSEHIYALTGTSGGAGGLIFDQALNRDRNADRSSGANLTEPHLQSLDDDLLTPLTGSLCYPDMIQRLLPISVNRLDRTRCLEESWEETYRNSFRGAGYSLNNAFLSLWRNQDKREPVLQIPNLLLNTCKSGTYEKMIISNLKLSSNYFPETIDFHDQVQQDISLKTAAAITAKYPFLRSSGKICSGQGDQASRKCLEVTDAGFQDNSSLQTAVQLLLLMKESSLTFQSETGNRVKLGLIYIRNSEDHRRKNTPHDDRAWDSRGIVGQEIKDHPEVTVDLIQRLSKPELLDFDFFQFTLNQEPTVSATASGQPWNKGQQRTVPIPDGWYLSKTAKAEILKQAKQISYSPEEIIRQFPDQTIQDKTAIQNALNFERLRGSLTN</sequence>
<feature type="transmembrane region" description="Helical" evidence="1">
    <location>
        <begin position="141"/>
        <end position="161"/>
    </location>
</feature>
<keyword evidence="1" id="KW-1133">Transmembrane helix</keyword>
<evidence type="ECO:0000313" key="2">
    <source>
        <dbReference type="EMBL" id="PHN05699.1"/>
    </source>
</evidence>
<keyword evidence="1" id="KW-0472">Membrane</keyword>
<dbReference type="EMBL" id="PDUD01000020">
    <property type="protein sequence ID" value="PHN05699.1"/>
    <property type="molecule type" value="Genomic_DNA"/>
</dbReference>
<dbReference type="RefSeq" id="WP_099150790.1">
    <property type="nucleotide sequence ID" value="NZ_PDUD01000020.1"/>
</dbReference>
<reference evidence="2 3" key="1">
    <citation type="submission" date="2017-10" db="EMBL/GenBank/DDBJ databases">
        <title>The draft genome sequence of Lewinella nigricans NBRC 102662.</title>
        <authorList>
            <person name="Wang K."/>
        </authorList>
    </citation>
    <scope>NUCLEOTIDE SEQUENCE [LARGE SCALE GENOMIC DNA]</scope>
    <source>
        <strain evidence="2 3">NBRC 102662</strain>
    </source>
</reference>
<comment type="caution">
    <text evidence="2">The sequence shown here is derived from an EMBL/GenBank/DDBJ whole genome shotgun (WGS) entry which is preliminary data.</text>
</comment>
<proteinExistence type="predicted"/>
<organism evidence="2 3">
    <name type="scientific">Flavilitoribacter nigricans (strain ATCC 23147 / DSM 23189 / NBRC 102662 / NCIMB 1420 / SS-2)</name>
    <name type="common">Lewinella nigricans</name>
    <dbReference type="NCBI Taxonomy" id="1122177"/>
    <lineage>
        <taxon>Bacteria</taxon>
        <taxon>Pseudomonadati</taxon>
        <taxon>Bacteroidota</taxon>
        <taxon>Saprospiria</taxon>
        <taxon>Saprospirales</taxon>
        <taxon>Lewinellaceae</taxon>
        <taxon>Flavilitoribacter</taxon>
    </lineage>
</organism>
<keyword evidence="1" id="KW-0812">Transmembrane</keyword>
<evidence type="ECO:0000313" key="3">
    <source>
        <dbReference type="Proteomes" id="UP000223913"/>
    </source>
</evidence>
<feature type="transmembrane region" description="Helical" evidence="1">
    <location>
        <begin position="227"/>
        <end position="245"/>
    </location>
</feature>
<keyword evidence="3" id="KW-1185">Reference proteome</keyword>
<feature type="transmembrane region" description="Helical" evidence="1">
    <location>
        <begin position="251"/>
        <end position="275"/>
    </location>
</feature>
<name>A0A2D0NBZ3_FLAN2</name>
<dbReference type="AlphaFoldDB" id="A0A2D0NBZ3"/>
<protein>
    <recommendedName>
        <fullName evidence="4">PNPLA domain-containing protein</fullName>
    </recommendedName>
</protein>
<accession>A0A2D0NBZ3</accession>
<evidence type="ECO:0008006" key="4">
    <source>
        <dbReference type="Google" id="ProtNLM"/>
    </source>
</evidence>
<dbReference type="Proteomes" id="UP000223913">
    <property type="component" value="Unassembled WGS sequence"/>
</dbReference>
<feature type="transmembrane region" description="Helical" evidence="1">
    <location>
        <begin position="43"/>
        <end position="65"/>
    </location>
</feature>
<feature type="transmembrane region" description="Helical" evidence="1">
    <location>
        <begin position="167"/>
        <end position="188"/>
    </location>
</feature>